<reference evidence="1" key="1">
    <citation type="submission" date="2022-08" db="UniProtKB">
        <authorList>
            <consortium name="EnsemblMetazoa"/>
        </authorList>
    </citation>
    <scope>IDENTIFICATION</scope>
</reference>
<protein>
    <submittedName>
        <fullName evidence="1">Uncharacterized protein</fullName>
    </submittedName>
</protein>
<evidence type="ECO:0000313" key="1">
    <source>
        <dbReference type="EnsemblMetazoa" id="ACOM028503-PA.1"/>
    </source>
</evidence>
<proteinExistence type="predicted"/>
<sequence>MWRILNLRYLKHALLNDVVQLALYIAHQLLVGEEVRKPVAQPQVQIQYVEHRLQVHQVDNGARQLERPATLIAQPVERDRLVAAVPARYSESSTVLSDTKISIRLLSVAFGRWYAYSSIMSAVGCRPAWVNGSGV</sequence>
<accession>A0A8W7PA72</accession>
<dbReference type="Proteomes" id="UP000075882">
    <property type="component" value="Unassembled WGS sequence"/>
</dbReference>
<name>A0A8W7PA72_ANOCL</name>
<organism evidence="1">
    <name type="scientific">Anopheles coluzzii</name>
    <name type="common">African malaria mosquito</name>
    <dbReference type="NCBI Taxonomy" id="1518534"/>
    <lineage>
        <taxon>Eukaryota</taxon>
        <taxon>Metazoa</taxon>
        <taxon>Ecdysozoa</taxon>
        <taxon>Arthropoda</taxon>
        <taxon>Hexapoda</taxon>
        <taxon>Insecta</taxon>
        <taxon>Pterygota</taxon>
        <taxon>Neoptera</taxon>
        <taxon>Endopterygota</taxon>
        <taxon>Diptera</taxon>
        <taxon>Nematocera</taxon>
        <taxon>Culicoidea</taxon>
        <taxon>Culicidae</taxon>
        <taxon>Anophelinae</taxon>
        <taxon>Anopheles</taxon>
    </lineage>
</organism>
<dbReference type="AlphaFoldDB" id="A0A8W7PA72"/>
<dbReference type="EnsemblMetazoa" id="ACOM028503-RA">
    <property type="protein sequence ID" value="ACOM028503-PA.1"/>
    <property type="gene ID" value="ACOM028503"/>
</dbReference>